<proteinExistence type="predicted"/>
<sequence length="66" mass="7465">SVDHVGVNKYDKYCTCLGSNVIGKTNPHRIKKGYSKQFIRSLEFLDSVKMSEHISEIIIKVIIVAI</sequence>
<organism evidence="1 2">
    <name type="scientific">Paenibacillus borealis</name>
    <dbReference type="NCBI Taxonomy" id="160799"/>
    <lineage>
        <taxon>Bacteria</taxon>
        <taxon>Bacillati</taxon>
        <taxon>Bacillota</taxon>
        <taxon>Bacilli</taxon>
        <taxon>Bacillales</taxon>
        <taxon>Paenibacillaceae</taxon>
        <taxon>Paenibacillus</taxon>
    </lineage>
</organism>
<name>A0ABX3GQ55_PAEBO</name>
<dbReference type="EMBL" id="MPTB01000116">
    <property type="protein sequence ID" value="OMD34620.1"/>
    <property type="molecule type" value="Genomic_DNA"/>
</dbReference>
<protein>
    <submittedName>
        <fullName evidence="1">Uncharacterized protein</fullName>
    </submittedName>
</protein>
<reference evidence="1 2" key="1">
    <citation type="submission" date="2016-10" db="EMBL/GenBank/DDBJ databases">
        <title>Paenibacillus species isolates.</title>
        <authorList>
            <person name="Beno S.M."/>
        </authorList>
    </citation>
    <scope>NUCLEOTIDE SEQUENCE [LARGE SCALE GENOMIC DNA]</scope>
    <source>
        <strain evidence="1 2">FSL H7-0744</strain>
    </source>
</reference>
<comment type="caution">
    <text evidence="1">The sequence shown here is derived from an EMBL/GenBank/DDBJ whole genome shotgun (WGS) entry which is preliminary data.</text>
</comment>
<gene>
    <name evidence="1" type="ORF">BSK56_33500</name>
</gene>
<evidence type="ECO:0000313" key="2">
    <source>
        <dbReference type="Proteomes" id="UP000187412"/>
    </source>
</evidence>
<keyword evidence="2" id="KW-1185">Reference proteome</keyword>
<feature type="non-terminal residue" evidence="1">
    <location>
        <position position="1"/>
    </location>
</feature>
<accession>A0ABX3GQ55</accession>
<dbReference type="Proteomes" id="UP000187412">
    <property type="component" value="Unassembled WGS sequence"/>
</dbReference>
<evidence type="ECO:0000313" key="1">
    <source>
        <dbReference type="EMBL" id="OMD34620.1"/>
    </source>
</evidence>